<feature type="compositionally biased region" description="Low complexity" evidence="1">
    <location>
        <begin position="29"/>
        <end position="40"/>
    </location>
</feature>
<gene>
    <name evidence="2" type="ORF">NDU88_003798</name>
</gene>
<feature type="region of interest" description="Disordered" evidence="1">
    <location>
        <begin position="222"/>
        <end position="242"/>
    </location>
</feature>
<dbReference type="Proteomes" id="UP001066276">
    <property type="component" value="Chromosome 3_1"/>
</dbReference>
<protein>
    <submittedName>
        <fullName evidence="2">Uncharacterized protein</fullName>
    </submittedName>
</protein>
<evidence type="ECO:0000256" key="1">
    <source>
        <dbReference type="SAM" id="MobiDB-lite"/>
    </source>
</evidence>
<organism evidence="2 3">
    <name type="scientific">Pleurodeles waltl</name>
    <name type="common">Iberian ribbed newt</name>
    <dbReference type="NCBI Taxonomy" id="8319"/>
    <lineage>
        <taxon>Eukaryota</taxon>
        <taxon>Metazoa</taxon>
        <taxon>Chordata</taxon>
        <taxon>Craniata</taxon>
        <taxon>Vertebrata</taxon>
        <taxon>Euteleostomi</taxon>
        <taxon>Amphibia</taxon>
        <taxon>Batrachia</taxon>
        <taxon>Caudata</taxon>
        <taxon>Salamandroidea</taxon>
        <taxon>Salamandridae</taxon>
        <taxon>Pleurodelinae</taxon>
        <taxon>Pleurodeles</taxon>
    </lineage>
</organism>
<accession>A0AAV7UF40</accession>
<dbReference type="EMBL" id="JANPWB010000005">
    <property type="protein sequence ID" value="KAJ1187019.1"/>
    <property type="molecule type" value="Genomic_DNA"/>
</dbReference>
<sequence>MRPLTAGVPPSLPPVPRQAPSTRTWCSSTTPGAAARPPHTAARHHKPQPPPHSLSGPQGRPPFAAPILKHLPRHKRPGQPPNVAEMAPLLTGSAPEPPGLLHHQLVRRPGPRPPPPGPHRPHSFEPAGPKKYPEREGGRKQFRRPSTPLLAHARPDSSVKAPSHPEALPAATQPALATKLVCFASPLFHQRPAPNCQQVRHLEDRSARINSRLILPPSRTLQVGDHFAGRPSHAPSPTFKHT</sequence>
<keyword evidence="3" id="KW-1185">Reference proteome</keyword>
<feature type="compositionally biased region" description="Polar residues" evidence="1">
    <location>
        <begin position="19"/>
        <end position="28"/>
    </location>
</feature>
<dbReference type="AlphaFoldDB" id="A0AAV7UF40"/>
<evidence type="ECO:0000313" key="3">
    <source>
        <dbReference type="Proteomes" id="UP001066276"/>
    </source>
</evidence>
<feature type="region of interest" description="Disordered" evidence="1">
    <location>
        <begin position="1"/>
        <end position="170"/>
    </location>
</feature>
<evidence type="ECO:0000313" key="2">
    <source>
        <dbReference type="EMBL" id="KAJ1187019.1"/>
    </source>
</evidence>
<comment type="caution">
    <text evidence="2">The sequence shown here is derived from an EMBL/GenBank/DDBJ whole genome shotgun (WGS) entry which is preliminary data.</text>
</comment>
<name>A0AAV7UF40_PLEWA</name>
<reference evidence="2" key="1">
    <citation type="journal article" date="2022" name="bioRxiv">
        <title>Sequencing and chromosome-scale assembly of the giantPleurodeles waltlgenome.</title>
        <authorList>
            <person name="Brown T."/>
            <person name="Elewa A."/>
            <person name="Iarovenko S."/>
            <person name="Subramanian E."/>
            <person name="Araus A.J."/>
            <person name="Petzold A."/>
            <person name="Susuki M."/>
            <person name="Suzuki K.-i.T."/>
            <person name="Hayashi T."/>
            <person name="Toyoda A."/>
            <person name="Oliveira C."/>
            <person name="Osipova E."/>
            <person name="Leigh N.D."/>
            <person name="Simon A."/>
            <person name="Yun M.H."/>
        </authorList>
    </citation>
    <scope>NUCLEOTIDE SEQUENCE</scope>
    <source>
        <strain evidence="2">20211129_DDA</strain>
        <tissue evidence="2">Liver</tissue>
    </source>
</reference>
<proteinExistence type="predicted"/>